<evidence type="ECO:0000313" key="2">
    <source>
        <dbReference type="Proteomes" id="UP000033662"/>
    </source>
</evidence>
<dbReference type="Proteomes" id="UP000033662">
    <property type="component" value="Unassembled WGS sequence"/>
</dbReference>
<protein>
    <submittedName>
        <fullName evidence="1">Uncharacterized protein</fullName>
    </submittedName>
</protein>
<comment type="caution">
    <text evidence="1">The sequence shown here is derived from an EMBL/GenBank/DDBJ whole genome shotgun (WGS) entry which is preliminary data.</text>
</comment>
<accession>A0A0F4XVH4</accession>
<evidence type="ECO:0000313" key="1">
    <source>
        <dbReference type="EMBL" id="KKA09929.1"/>
    </source>
</evidence>
<reference evidence="1 2" key="1">
    <citation type="submission" date="2015-03" db="EMBL/GenBank/DDBJ databases">
        <title>Pseudomonas fluorescens 1855-344 Genome sequencing and assembly.</title>
        <authorList>
            <person name="Eng W.W.H."/>
            <person name="Gan H.M."/>
            <person name="Savka M.A."/>
        </authorList>
    </citation>
    <scope>NUCLEOTIDE SEQUENCE [LARGE SCALE GENOMIC DNA]</scope>
    <source>
        <strain evidence="1 2">1855-344</strain>
    </source>
</reference>
<sequence length="76" mass="8193">MEIQIVRPAVLVRAQSAIKVVLPLPAAAQSKRSLTSRESTLFISDVRRMWLLGFRGSWGRLVSGGGDAGIMGLLIS</sequence>
<proteinExistence type="predicted"/>
<organism evidence="1 2">
    <name type="scientific">Pseudomonas kilonensis</name>
    <dbReference type="NCBI Taxonomy" id="132476"/>
    <lineage>
        <taxon>Bacteria</taxon>
        <taxon>Pseudomonadati</taxon>
        <taxon>Pseudomonadota</taxon>
        <taxon>Gammaproteobacteria</taxon>
        <taxon>Pseudomonadales</taxon>
        <taxon>Pseudomonadaceae</taxon>
        <taxon>Pseudomonas</taxon>
    </lineage>
</organism>
<dbReference type="AlphaFoldDB" id="A0A0F4XVH4"/>
<dbReference type="EMBL" id="JZXC01000001">
    <property type="protein sequence ID" value="KKA09929.1"/>
    <property type="molecule type" value="Genomic_DNA"/>
</dbReference>
<gene>
    <name evidence="1" type="ORF">VP02_00835</name>
</gene>
<name>A0A0F4XVH4_9PSED</name>